<sequence>MAYMKERSDYDESKIRAVLHAMNFTGNDLRKNVRDLSGGEAIRLVLCQLFLGRYNILILDEPTNFLDVFCIEALERF</sequence>
<evidence type="ECO:0000313" key="2">
    <source>
        <dbReference type="EMBL" id="MBA2876251.1"/>
    </source>
</evidence>
<proteinExistence type="predicted"/>
<gene>
    <name evidence="2" type="ORF">HNR31_003046</name>
</gene>
<dbReference type="Pfam" id="PF00005">
    <property type="entry name" value="ABC_tran"/>
    <property type="match status" value="1"/>
</dbReference>
<dbReference type="EMBL" id="JACDUT010000010">
    <property type="protein sequence ID" value="MBA2876251.1"/>
    <property type="molecule type" value="Genomic_DNA"/>
</dbReference>
<comment type="caution">
    <text evidence="2">The sequence shown here is derived from an EMBL/GenBank/DDBJ whole genome shotgun (WGS) entry which is preliminary data.</text>
</comment>
<dbReference type="GO" id="GO:0016887">
    <property type="term" value="F:ATP hydrolysis activity"/>
    <property type="evidence" value="ECO:0007669"/>
    <property type="project" value="InterPro"/>
</dbReference>
<reference evidence="2 3" key="1">
    <citation type="submission" date="2020-07" db="EMBL/GenBank/DDBJ databases">
        <title>Genomic Encyclopedia of Type Strains, Phase IV (KMG-IV): sequencing the most valuable type-strain genomes for metagenomic binning, comparative biology and taxonomic classification.</title>
        <authorList>
            <person name="Goeker M."/>
        </authorList>
    </citation>
    <scope>NUCLEOTIDE SEQUENCE [LARGE SCALE GENOMIC DNA]</scope>
    <source>
        <strain evidence="2 3">DSM 15730</strain>
    </source>
</reference>
<evidence type="ECO:0000259" key="1">
    <source>
        <dbReference type="Pfam" id="PF00005"/>
    </source>
</evidence>
<dbReference type="InterPro" id="IPR003439">
    <property type="entry name" value="ABC_transporter-like_ATP-bd"/>
</dbReference>
<dbReference type="PANTHER" id="PTHR42855:SF2">
    <property type="entry name" value="DRUG RESISTANCE ABC TRANSPORTER,ATP-BINDING PROTEIN"/>
    <property type="match status" value="1"/>
</dbReference>
<keyword evidence="3" id="KW-1185">Reference proteome</keyword>
<dbReference type="GO" id="GO:0005524">
    <property type="term" value="F:ATP binding"/>
    <property type="evidence" value="ECO:0007669"/>
    <property type="project" value="InterPro"/>
</dbReference>
<dbReference type="PANTHER" id="PTHR42855">
    <property type="entry name" value="ABC TRANSPORTER ATP-BINDING SUBUNIT"/>
    <property type="match status" value="1"/>
</dbReference>
<dbReference type="InterPro" id="IPR027417">
    <property type="entry name" value="P-loop_NTPase"/>
</dbReference>
<feature type="domain" description="ABC transporter" evidence="1">
    <location>
        <begin position="13"/>
        <end position="64"/>
    </location>
</feature>
<organism evidence="2 3">
    <name type="scientific">Thermaerobacillus caldiproteolyticus</name>
    <dbReference type="NCBI Taxonomy" id="247480"/>
    <lineage>
        <taxon>Bacteria</taxon>
        <taxon>Bacillati</taxon>
        <taxon>Bacillota</taxon>
        <taxon>Bacilli</taxon>
        <taxon>Bacillales</taxon>
        <taxon>Anoxybacillaceae</taxon>
        <taxon>Thermaerobacillus</taxon>
    </lineage>
</organism>
<dbReference type="AlphaFoldDB" id="A0A7W0C0V0"/>
<accession>A0A7W0C0V0</accession>
<dbReference type="Gene3D" id="3.40.50.300">
    <property type="entry name" value="P-loop containing nucleotide triphosphate hydrolases"/>
    <property type="match status" value="1"/>
</dbReference>
<evidence type="ECO:0000313" key="3">
    <source>
        <dbReference type="Proteomes" id="UP000523087"/>
    </source>
</evidence>
<dbReference type="Proteomes" id="UP000523087">
    <property type="component" value="Unassembled WGS sequence"/>
</dbReference>
<dbReference type="SUPFAM" id="SSF52540">
    <property type="entry name" value="P-loop containing nucleoside triphosphate hydrolases"/>
    <property type="match status" value="1"/>
</dbReference>
<protein>
    <submittedName>
        <fullName evidence="2">ATPase subunit of ABC transporter with duplicated ATPase domains</fullName>
    </submittedName>
</protein>
<dbReference type="InterPro" id="IPR051309">
    <property type="entry name" value="ABCF_ATPase"/>
</dbReference>
<name>A0A7W0C0V0_9BACL</name>